<evidence type="ECO:0000256" key="5">
    <source>
        <dbReference type="ARBA" id="ARBA00022764"/>
    </source>
</evidence>
<comment type="subcellular location">
    <subcellularLocation>
        <location evidence="1">Periplasm</location>
    </subcellularLocation>
</comment>
<feature type="transmembrane region" description="Helical" evidence="6">
    <location>
        <begin position="21"/>
        <end position="42"/>
    </location>
</feature>
<dbReference type="InterPro" id="IPR005669">
    <property type="entry name" value="Thiosulph/SO4-bd"/>
</dbReference>
<dbReference type="OrthoDB" id="9802127at2"/>
<dbReference type="GO" id="GO:0042597">
    <property type="term" value="C:periplasmic space"/>
    <property type="evidence" value="ECO:0007669"/>
    <property type="project" value="UniProtKB-SubCell"/>
</dbReference>
<evidence type="ECO:0000256" key="3">
    <source>
        <dbReference type="ARBA" id="ARBA00022448"/>
    </source>
</evidence>
<dbReference type="PANTHER" id="PTHR30368">
    <property type="entry name" value="SULFATE-BINDING PROTEIN"/>
    <property type="match status" value="1"/>
</dbReference>
<keyword evidence="6" id="KW-0812">Transmembrane</keyword>
<dbReference type="SUPFAM" id="SSF53850">
    <property type="entry name" value="Periplasmic binding protein-like II"/>
    <property type="match status" value="1"/>
</dbReference>
<evidence type="ECO:0000313" key="7">
    <source>
        <dbReference type="EMBL" id="QDP98458.1"/>
    </source>
</evidence>
<keyword evidence="3" id="KW-0813">Transport</keyword>
<keyword evidence="8" id="KW-1185">Reference proteome</keyword>
<dbReference type="AlphaFoldDB" id="A0A516Q4W7"/>
<evidence type="ECO:0000256" key="2">
    <source>
        <dbReference type="ARBA" id="ARBA00006099"/>
    </source>
</evidence>
<reference evidence="7 8" key="1">
    <citation type="submission" date="2019-07" db="EMBL/GenBank/DDBJ databases">
        <title>Microlunatus dokdonensis sp. nov. isolated from the rhizospheric soil of the wild plant Elymus tsukushiensis.</title>
        <authorList>
            <person name="Ghim S.-Y."/>
            <person name="Hwang Y.-J."/>
            <person name="Son J.-S."/>
            <person name="Shin J.-H."/>
        </authorList>
    </citation>
    <scope>NUCLEOTIDE SEQUENCE [LARGE SCALE GENOMIC DNA]</scope>
    <source>
        <strain evidence="7 8">KUDC0627</strain>
    </source>
</reference>
<dbReference type="PANTHER" id="PTHR30368:SF2">
    <property type="entry name" value="SULFATE-BINDING PROTEIN"/>
    <property type="match status" value="1"/>
</dbReference>
<evidence type="ECO:0000256" key="4">
    <source>
        <dbReference type="ARBA" id="ARBA00022729"/>
    </source>
</evidence>
<dbReference type="Pfam" id="PF13531">
    <property type="entry name" value="SBP_bac_11"/>
    <property type="match status" value="1"/>
</dbReference>
<comment type="similarity">
    <text evidence="2">Belongs to the prokaryotic sulfate-binding protein family.</text>
</comment>
<evidence type="ECO:0000256" key="1">
    <source>
        <dbReference type="ARBA" id="ARBA00004418"/>
    </source>
</evidence>
<sequence length="362" mass="37897">MSRSRNRHGRRERGRRIGVRGALITGVVSLSVALAGCVGGSASGSDSGTADGAGGTQLHLVGYSTPKTANDAAEQAFAATDAGKGVTWQESYGASGDQSRAVAGGLAADYVNFSTPPDMTRLADAGIVNADWDSGPTKGIVNDTVVVMVVRPGNPQHITGWDDLVKPGIKIVTPNPSSSGSARWNILAAYQQVITSGGSKADAEAYLKKFFKNVQSLPTSGREATNAFLKGDADVLLSYENEAILARQSGEKLDYLVPSSTLLIETPGAVTKKANAKATDFLHYVLSPAGQAIYQQYGFRPVISDAEKVTVKGANDPNDPFPKPDHLSTVADMGGWPTVSKAFFDPDTGLVPKIQAETGKTQ</sequence>
<organism evidence="7 8">
    <name type="scientific">Microlunatus elymi</name>
    <dbReference type="NCBI Taxonomy" id="2596828"/>
    <lineage>
        <taxon>Bacteria</taxon>
        <taxon>Bacillati</taxon>
        <taxon>Actinomycetota</taxon>
        <taxon>Actinomycetes</taxon>
        <taxon>Propionibacteriales</taxon>
        <taxon>Propionibacteriaceae</taxon>
        <taxon>Microlunatus</taxon>
    </lineage>
</organism>
<dbReference type="KEGG" id="mik:FOE78_23420"/>
<evidence type="ECO:0000256" key="6">
    <source>
        <dbReference type="SAM" id="Phobius"/>
    </source>
</evidence>
<dbReference type="NCBIfam" id="TIGR00971">
    <property type="entry name" value="3a0106s03"/>
    <property type="match status" value="1"/>
</dbReference>
<name>A0A516Q4W7_9ACTN</name>
<dbReference type="EMBL" id="CP041692">
    <property type="protein sequence ID" value="QDP98458.1"/>
    <property type="molecule type" value="Genomic_DNA"/>
</dbReference>
<dbReference type="Gene3D" id="3.40.190.10">
    <property type="entry name" value="Periplasmic binding protein-like II"/>
    <property type="match status" value="2"/>
</dbReference>
<protein>
    <submittedName>
        <fullName evidence="7">Sulfate ABC transporter substrate-binding protein</fullName>
    </submittedName>
</protein>
<dbReference type="GO" id="GO:0140104">
    <property type="term" value="F:molecular carrier activity"/>
    <property type="evidence" value="ECO:0007669"/>
    <property type="project" value="InterPro"/>
</dbReference>
<keyword evidence="6" id="KW-0472">Membrane</keyword>
<dbReference type="GO" id="GO:1902358">
    <property type="term" value="P:sulfate transmembrane transport"/>
    <property type="evidence" value="ECO:0007669"/>
    <property type="project" value="InterPro"/>
</dbReference>
<keyword evidence="5" id="KW-0574">Periplasm</keyword>
<keyword evidence="6" id="KW-1133">Transmembrane helix</keyword>
<gene>
    <name evidence="7" type="ORF">FOE78_23420</name>
</gene>
<dbReference type="Proteomes" id="UP000319263">
    <property type="component" value="Chromosome"/>
</dbReference>
<evidence type="ECO:0000313" key="8">
    <source>
        <dbReference type="Proteomes" id="UP000319263"/>
    </source>
</evidence>
<proteinExistence type="inferred from homology"/>
<accession>A0A516Q4W7</accession>
<keyword evidence="4" id="KW-0732">Signal</keyword>